<dbReference type="PROSITE" id="PS00211">
    <property type="entry name" value="ABC_TRANSPORTER_1"/>
    <property type="match status" value="1"/>
</dbReference>
<keyword evidence="3" id="KW-0547">Nucleotide-binding</keyword>
<dbReference type="Pfam" id="PF00005">
    <property type="entry name" value="ABC_tran"/>
    <property type="match status" value="1"/>
</dbReference>
<name>A0A512N669_9HYPH</name>
<evidence type="ECO:0000256" key="4">
    <source>
        <dbReference type="ARBA" id="ARBA00022840"/>
    </source>
</evidence>
<evidence type="ECO:0000313" key="8">
    <source>
        <dbReference type="Proteomes" id="UP000321058"/>
    </source>
</evidence>
<proteinExistence type="inferred from homology"/>
<dbReference type="InterPro" id="IPR003593">
    <property type="entry name" value="AAA+_ATPase"/>
</dbReference>
<evidence type="ECO:0000256" key="1">
    <source>
        <dbReference type="ARBA" id="ARBA00005417"/>
    </source>
</evidence>
<dbReference type="AlphaFoldDB" id="A0A512N669"/>
<dbReference type="GO" id="GO:0005524">
    <property type="term" value="F:ATP binding"/>
    <property type="evidence" value="ECO:0007669"/>
    <property type="project" value="UniProtKB-KW"/>
</dbReference>
<comment type="caution">
    <text evidence="7">The sequence shown here is derived from an EMBL/GenBank/DDBJ whole genome shotgun (WGS) entry which is preliminary data.</text>
</comment>
<accession>A0A512N669</accession>
<dbReference type="InterPro" id="IPR017871">
    <property type="entry name" value="ABC_transporter-like_CS"/>
</dbReference>
<dbReference type="GO" id="GO:0015807">
    <property type="term" value="P:L-amino acid transport"/>
    <property type="evidence" value="ECO:0007669"/>
    <property type="project" value="TreeGrafter"/>
</dbReference>
<dbReference type="SMART" id="SM00382">
    <property type="entry name" value="AAA"/>
    <property type="match status" value="1"/>
</dbReference>
<evidence type="ECO:0000313" key="7">
    <source>
        <dbReference type="EMBL" id="GEP54476.1"/>
    </source>
</evidence>
<keyword evidence="5" id="KW-0029">Amino-acid transport</keyword>
<dbReference type="PANTHER" id="PTHR43820:SF4">
    <property type="entry name" value="HIGH-AFFINITY BRANCHED-CHAIN AMINO ACID TRANSPORT ATP-BINDING PROTEIN LIVF"/>
    <property type="match status" value="1"/>
</dbReference>
<dbReference type="PANTHER" id="PTHR43820">
    <property type="entry name" value="HIGH-AFFINITY BRANCHED-CHAIN AMINO ACID TRANSPORT ATP-BINDING PROTEIN LIVF"/>
    <property type="match status" value="1"/>
</dbReference>
<evidence type="ECO:0000256" key="3">
    <source>
        <dbReference type="ARBA" id="ARBA00022741"/>
    </source>
</evidence>
<keyword evidence="2" id="KW-0813">Transport</keyword>
<dbReference type="SUPFAM" id="SSF52540">
    <property type="entry name" value="P-loop containing nucleoside triphosphate hydrolases"/>
    <property type="match status" value="1"/>
</dbReference>
<dbReference type="InterPro" id="IPR003439">
    <property type="entry name" value="ABC_transporter-like_ATP-bd"/>
</dbReference>
<dbReference type="InterPro" id="IPR027417">
    <property type="entry name" value="P-loop_NTPase"/>
</dbReference>
<dbReference type="GO" id="GO:0016887">
    <property type="term" value="F:ATP hydrolysis activity"/>
    <property type="evidence" value="ECO:0007669"/>
    <property type="project" value="InterPro"/>
</dbReference>
<dbReference type="OrthoDB" id="9776369at2"/>
<dbReference type="EMBL" id="BKAJ01000030">
    <property type="protein sequence ID" value="GEP54476.1"/>
    <property type="molecule type" value="Genomic_DNA"/>
</dbReference>
<evidence type="ECO:0000256" key="2">
    <source>
        <dbReference type="ARBA" id="ARBA00022448"/>
    </source>
</evidence>
<dbReference type="InterPro" id="IPR052156">
    <property type="entry name" value="BCAA_Transport_ATP-bd_LivF"/>
</dbReference>
<dbReference type="CDD" id="cd03224">
    <property type="entry name" value="ABC_TM1139_LivF_branched"/>
    <property type="match status" value="1"/>
</dbReference>
<dbReference type="RefSeq" id="WP_147148032.1">
    <property type="nucleotide sequence ID" value="NZ_BKAJ01000030.1"/>
</dbReference>
<sequence>MAALLEVKGLKAFYGQTQSLYDVGFEIETGGITTLLGANGAGKTTTLRAICNMVRCEGVIRFDGKDMTKLPTEEIVRQRIAHVPEGRGTFTTLTVDENLRIAAYTRRDKAGVARELERVFAYFPRLKERVQQQAGTLSGGEQQMLAIARALMLGPRLMLLDEPSFGLAPLIVVEIFRILRRINEEEKVSILLVEQNAALALDLADHAYVLETGHVVMSGPSSVVKNDENIRKSYLGY</sequence>
<gene>
    <name evidence="7" type="ORF">RSO01_16420</name>
</gene>
<dbReference type="Gene3D" id="3.40.50.300">
    <property type="entry name" value="P-loop containing nucleotide triphosphate hydrolases"/>
    <property type="match status" value="1"/>
</dbReference>
<organism evidence="7 8">
    <name type="scientific">Reyranella soli</name>
    <dbReference type="NCBI Taxonomy" id="1230389"/>
    <lineage>
        <taxon>Bacteria</taxon>
        <taxon>Pseudomonadati</taxon>
        <taxon>Pseudomonadota</taxon>
        <taxon>Alphaproteobacteria</taxon>
        <taxon>Hyphomicrobiales</taxon>
        <taxon>Reyranellaceae</taxon>
        <taxon>Reyranella</taxon>
    </lineage>
</organism>
<evidence type="ECO:0000256" key="5">
    <source>
        <dbReference type="ARBA" id="ARBA00022970"/>
    </source>
</evidence>
<reference evidence="7 8" key="1">
    <citation type="submission" date="2019-07" db="EMBL/GenBank/DDBJ databases">
        <title>Whole genome shotgun sequence of Reyranella soli NBRC 108950.</title>
        <authorList>
            <person name="Hosoyama A."/>
            <person name="Uohara A."/>
            <person name="Ohji S."/>
            <person name="Ichikawa N."/>
        </authorList>
    </citation>
    <scope>NUCLEOTIDE SEQUENCE [LARGE SCALE GENOMIC DNA]</scope>
    <source>
        <strain evidence="7 8">NBRC 108950</strain>
    </source>
</reference>
<dbReference type="PROSITE" id="PS50893">
    <property type="entry name" value="ABC_TRANSPORTER_2"/>
    <property type="match status" value="1"/>
</dbReference>
<dbReference type="GO" id="GO:0015658">
    <property type="term" value="F:branched-chain amino acid transmembrane transporter activity"/>
    <property type="evidence" value="ECO:0007669"/>
    <property type="project" value="TreeGrafter"/>
</dbReference>
<keyword evidence="4 7" id="KW-0067">ATP-binding</keyword>
<protein>
    <submittedName>
        <fullName evidence="7">ABC transporter ATP-binding protein</fullName>
    </submittedName>
</protein>
<feature type="domain" description="ABC transporter" evidence="6">
    <location>
        <begin position="5"/>
        <end position="237"/>
    </location>
</feature>
<evidence type="ECO:0000259" key="6">
    <source>
        <dbReference type="PROSITE" id="PS50893"/>
    </source>
</evidence>
<comment type="similarity">
    <text evidence="1">Belongs to the ABC transporter superfamily.</text>
</comment>
<dbReference type="Proteomes" id="UP000321058">
    <property type="component" value="Unassembled WGS sequence"/>
</dbReference>
<keyword evidence="8" id="KW-1185">Reference proteome</keyword>